<name>A0AAW1RFK7_9CHLO</name>
<dbReference type="EMBL" id="JALJOV010002242">
    <property type="protein sequence ID" value="KAK9832561.1"/>
    <property type="molecule type" value="Genomic_DNA"/>
</dbReference>
<dbReference type="InterPro" id="IPR037379">
    <property type="entry name" value="WDR74/Nsa1"/>
</dbReference>
<dbReference type="InterPro" id="IPR036322">
    <property type="entry name" value="WD40_repeat_dom_sf"/>
</dbReference>
<evidence type="ECO:0000313" key="1">
    <source>
        <dbReference type="EMBL" id="KAK9832561.1"/>
    </source>
</evidence>
<sequence>MQAEPPASTLSLVATDELGFLKVAQSTSPATNHLQCVRRWGKADKSRGIERLALLPSSDAGPDLAAVGRSNGDVDILACQHGTQARLLSCTTAGKVRVHEGSHQAAAGEAGAADSSMAWQQVAEWQAAQVPVCCAAVSSEAGLAAVGCRGSELSLWNISTQQKAFQAKGAKPNKLGLMDPPWNSALAFVPAAAGRKLFVGTGHHKLRLYDVGRARPVLNVDFGEGRLTCLAPLSGGDSCWAADSTGRVQILDARTNKPQSSLKGAGGAVLARMDDLFT</sequence>
<dbReference type="Proteomes" id="UP001485043">
    <property type="component" value="Unassembled WGS sequence"/>
</dbReference>
<dbReference type="GO" id="GO:0042273">
    <property type="term" value="P:ribosomal large subunit biogenesis"/>
    <property type="evidence" value="ECO:0007669"/>
    <property type="project" value="InterPro"/>
</dbReference>
<organism evidence="1 2">
    <name type="scientific">Apatococcus fuscideae</name>
    <dbReference type="NCBI Taxonomy" id="2026836"/>
    <lineage>
        <taxon>Eukaryota</taxon>
        <taxon>Viridiplantae</taxon>
        <taxon>Chlorophyta</taxon>
        <taxon>core chlorophytes</taxon>
        <taxon>Trebouxiophyceae</taxon>
        <taxon>Chlorellales</taxon>
        <taxon>Chlorellaceae</taxon>
        <taxon>Apatococcus</taxon>
    </lineage>
</organism>
<dbReference type="Gene3D" id="2.130.10.10">
    <property type="entry name" value="YVTN repeat-like/Quinoprotein amine dehydrogenase"/>
    <property type="match status" value="1"/>
</dbReference>
<dbReference type="GO" id="GO:0005730">
    <property type="term" value="C:nucleolus"/>
    <property type="evidence" value="ECO:0007669"/>
    <property type="project" value="InterPro"/>
</dbReference>
<protein>
    <submittedName>
        <fullName evidence="1">Uncharacterized protein</fullName>
    </submittedName>
</protein>
<dbReference type="PANTHER" id="PTHR16038:SF4">
    <property type="entry name" value="WD REPEAT-CONTAINING PROTEIN 74"/>
    <property type="match status" value="1"/>
</dbReference>
<dbReference type="SUPFAM" id="SSF50978">
    <property type="entry name" value="WD40 repeat-like"/>
    <property type="match status" value="1"/>
</dbReference>
<evidence type="ECO:0000313" key="2">
    <source>
        <dbReference type="Proteomes" id="UP001485043"/>
    </source>
</evidence>
<reference evidence="1 2" key="1">
    <citation type="journal article" date="2024" name="Nat. Commun.">
        <title>Phylogenomics reveals the evolutionary origins of lichenization in chlorophyte algae.</title>
        <authorList>
            <person name="Puginier C."/>
            <person name="Libourel C."/>
            <person name="Otte J."/>
            <person name="Skaloud P."/>
            <person name="Haon M."/>
            <person name="Grisel S."/>
            <person name="Petersen M."/>
            <person name="Berrin J.G."/>
            <person name="Delaux P.M."/>
            <person name="Dal Grande F."/>
            <person name="Keller J."/>
        </authorList>
    </citation>
    <scope>NUCLEOTIDE SEQUENCE [LARGE SCALE GENOMIC DNA]</scope>
    <source>
        <strain evidence="1 2">SAG 2523</strain>
    </source>
</reference>
<keyword evidence="2" id="KW-1185">Reference proteome</keyword>
<comment type="caution">
    <text evidence="1">The sequence shown here is derived from an EMBL/GenBank/DDBJ whole genome shotgun (WGS) entry which is preliminary data.</text>
</comment>
<dbReference type="PANTHER" id="PTHR16038">
    <property type="entry name" value="NOP SEVEN ASSOCIATED PROTEIN 1"/>
    <property type="match status" value="1"/>
</dbReference>
<proteinExistence type="predicted"/>
<dbReference type="InterPro" id="IPR015943">
    <property type="entry name" value="WD40/YVTN_repeat-like_dom_sf"/>
</dbReference>
<dbReference type="GO" id="GO:0030687">
    <property type="term" value="C:preribosome, large subunit precursor"/>
    <property type="evidence" value="ECO:0007669"/>
    <property type="project" value="TreeGrafter"/>
</dbReference>
<dbReference type="AlphaFoldDB" id="A0AAW1RFK7"/>
<accession>A0AAW1RFK7</accession>
<gene>
    <name evidence="1" type="ORF">WJX84_011909</name>
</gene>